<dbReference type="SUPFAM" id="SSF101790">
    <property type="entry name" value="Aminomethyltransferase beta-barrel domain"/>
    <property type="match status" value="1"/>
</dbReference>
<dbReference type="Pfam" id="PF08669">
    <property type="entry name" value="GCV_T_C"/>
    <property type="match status" value="1"/>
</dbReference>
<dbReference type="GO" id="GO:0008483">
    <property type="term" value="F:transaminase activity"/>
    <property type="evidence" value="ECO:0007669"/>
    <property type="project" value="UniProtKB-KW"/>
</dbReference>
<dbReference type="FunFam" id="3.30.70.1400:FF:000001">
    <property type="entry name" value="Aminomethyltransferase"/>
    <property type="match status" value="1"/>
</dbReference>
<sequence>MSQSLITTACHNWHVANMGRMVDFAGWDMPVQYSSIVEEHLAVRNAVGLFDVAHMGRIKFTGTDACVFLDHLLTNDVTVLNPGQIRYSLVCNEQGGILDDVLVYRFSSFYMLVVNASNRSKILDWIQQHRANFDVTVEDITLKSFMLAAQGPLALAVCQSMVDTPLDEIKYYHGVETIIGDKEGIVTRTGYTGEDGVELIVPSEYGNQLWNNLMQAGKERGIVAAGLGCRDTLRLEAAMPLYGHEMDESTDPFTAGLSFGVRLKAGDFIGKEALVKAKPKVTQKRIGIELEGKRIAREGATLHFKGKQIGQVTSGTFSPTLQKPIAMGYVPSKNADVGTQLEVDIRGKKMGATIVALPFYKRG</sequence>
<dbReference type="FunFam" id="2.40.30.110:FF:000003">
    <property type="entry name" value="Aminomethyltransferase"/>
    <property type="match status" value="1"/>
</dbReference>
<dbReference type="Pfam" id="PF01571">
    <property type="entry name" value="GCV_T"/>
    <property type="match status" value="1"/>
</dbReference>
<dbReference type="Gene3D" id="4.10.1250.10">
    <property type="entry name" value="Aminomethyltransferase fragment"/>
    <property type="match status" value="1"/>
</dbReference>
<dbReference type="GO" id="GO:0032259">
    <property type="term" value="P:methylation"/>
    <property type="evidence" value="ECO:0007669"/>
    <property type="project" value="UniProtKB-KW"/>
</dbReference>
<dbReference type="GO" id="GO:0008168">
    <property type="term" value="F:methyltransferase activity"/>
    <property type="evidence" value="ECO:0007669"/>
    <property type="project" value="UniProtKB-KW"/>
</dbReference>
<dbReference type="Gene3D" id="3.30.70.1400">
    <property type="entry name" value="Aminomethyltransferase beta-barrel domains"/>
    <property type="match status" value="1"/>
</dbReference>
<evidence type="ECO:0000256" key="5">
    <source>
        <dbReference type="ARBA" id="ARBA00031395"/>
    </source>
</evidence>
<name>A0A3B1DXR0_9ZZZZ</name>
<dbReference type="InterPro" id="IPR028896">
    <property type="entry name" value="GcvT/YgfZ/DmdA"/>
</dbReference>
<dbReference type="EMBL" id="UOGL01000600">
    <property type="protein sequence ID" value="VAX41923.1"/>
    <property type="molecule type" value="Genomic_DNA"/>
</dbReference>
<dbReference type="FunFam" id="4.10.1250.10:FF:000001">
    <property type="entry name" value="Aminomethyltransferase"/>
    <property type="match status" value="1"/>
</dbReference>
<gene>
    <name evidence="9" type="ORF">MNBD_PLANCTO02-2229</name>
</gene>
<dbReference type="GO" id="GO:0005960">
    <property type="term" value="C:glycine cleavage complex"/>
    <property type="evidence" value="ECO:0007669"/>
    <property type="project" value="InterPro"/>
</dbReference>
<organism evidence="9">
    <name type="scientific">hydrothermal vent metagenome</name>
    <dbReference type="NCBI Taxonomy" id="652676"/>
    <lineage>
        <taxon>unclassified sequences</taxon>
        <taxon>metagenomes</taxon>
        <taxon>ecological metagenomes</taxon>
    </lineage>
</organism>
<dbReference type="GO" id="GO:0004047">
    <property type="term" value="F:aminomethyltransferase activity"/>
    <property type="evidence" value="ECO:0007669"/>
    <property type="project" value="UniProtKB-EC"/>
</dbReference>
<evidence type="ECO:0000313" key="9">
    <source>
        <dbReference type="EMBL" id="VAX41923.1"/>
    </source>
</evidence>
<dbReference type="InterPro" id="IPR022903">
    <property type="entry name" value="GcvT_bac"/>
</dbReference>
<dbReference type="GO" id="GO:0005829">
    <property type="term" value="C:cytosol"/>
    <property type="evidence" value="ECO:0007669"/>
    <property type="project" value="TreeGrafter"/>
</dbReference>
<dbReference type="NCBIfam" id="NF001567">
    <property type="entry name" value="PRK00389.1"/>
    <property type="match status" value="1"/>
</dbReference>
<dbReference type="InterPro" id="IPR006223">
    <property type="entry name" value="GcvT"/>
</dbReference>
<feature type="domain" description="GCVT N-terminal" evidence="7">
    <location>
        <begin position="11"/>
        <end position="264"/>
    </location>
</feature>
<evidence type="ECO:0000256" key="4">
    <source>
        <dbReference type="ARBA" id="ARBA00022679"/>
    </source>
</evidence>
<dbReference type="PANTHER" id="PTHR43757">
    <property type="entry name" value="AMINOMETHYLTRANSFERASE"/>
    <property type="match status" value="1"/>
</dbReference>
<evidence type="ECO:0000256" key="2">
    <source>
        <dbReference type="ARBA" id="ARBA00012616"/>
    </source>
</evidence>
<evidence type="ECO:0000256" key="6">
    <source>
        <dbReference type="ARBA" id="ARBA00047665"/>
    </source>
</evidence>
<evidence type="ECO:0000256" key="1">
    <source>
        <dbReference type="ARBA" id="ARBA00008609"/>
    </source>
</evidence>
<comment type="similarity">
    <text evidence="1">Belongs to the GcvT family.</text>
</comment>
<keyword evidence="4 9" id="KW-0808">Transferase</keyword>
<keyword evidence="9" id="KW-0489">Methyltransferase</keyword>
<dbReference type="PANTHER" id="PTHR43757:SF2">
    <property type="entry name" value="AMINOMETHYLTRANSFERASE, MITOCHONDRIAL"/>
    <property type="match status" value="1"/>
</dbReference>
<proteinExistence type="inferred from homology"/>
<comment type="catalytic activity">
    <reaction evidence="6">
        <text>N(6)-[(R)-S(8)-aminomethyldihydrolipoyl]-L-lysyl-[protein] + (6S)-5,6,7,8-tetrahydrofolate = N(6)-[(R)-dihydrolipoyl]-L-lysyl-[protein] + (6R)-5,10-methylene-5,6,7,8-tetrahydrofolate + NH4(+)</text>
        <dbReference type="Rhea" id="RHEA:16945"/>
        <dbReference type="Rhea" id="RHEA-COMP:10475"/>
        <dbReference type="Rhea" id="RHEA-COMP:10492"/>
        <dbReference type="ChEBI" id="CHEBI:15636"/>
        <dbReference type="ChEBI" id="CHEBI:28938"/>
        <dbReference type="ChEBI" id="CHEBI:57453"/>
        <dbReference type="ChEBI" id="CHEBI:83100"/>
        <dbReference type="ChEBI" id="CHEBI:83143"/>
        <dbReference type="EC" id="2.1.2.10"/>
    </reaction>
</comment>
<evidence type="ECO:0000256" key="3">
    <source>
        <dbReference type="ARBA" id="ARBA00022576"/>
    </source>
</evidence>
<keyword evidence="3" id="KW-0032">Aminotransferase</keyword>
<reference evidence="9" key="1">
    <citation type="submission" date="2018-06" db="EMBL/GenBank/DDBJ databases">
        <authorList>
            <person name="Zhirakovskaya E."/>
        </authorList>
    </citation>
    <scope>NUCLEOTIDE SEQUENCE</scope>
</reference>
<dbReference type="AlphaFoldDB" id="A0A3B1DXR0"/>
<dbReference type="NCBIfam" id="TIGR00528">
    <property type="entry name" value="gcvT"/>
    <property type="match status" value="1"/>
</dbReference>
<dbReference type="InterPro" id="IPR013977">
    <property type="entry name" value="GcvT_C"/>
</dbReference>
<dbReference type="HAMAP" id="MF_00259">
    <property type="entry name" value="GcvT"/>
    <property type="match status" value="1"/>
</dbReference>
<evidence type="ECO:0000259" key="8">
    <source>
        <dbReference type="Pfam" id="PF08669"/>
    </source>
</evidence>
<dbReference type="InterPro" id="IPR006222">
    <property type="entry name" value="GCVT_N"/>
</dbReference>
<evidence type="ECO:0000259" key="7">
    <source>
        <dbReference type="Pfam" id="PF01571"/>
    </source>
</evidence>
<dbReference type="Gene3D" id="2.40.30.110">
    <property type="entry name" value="Aminomethyltransferase beta-barrel domains"/>
    <property type="match status" value="1"/>
</dbReference>
<feature type="domain" description="Aminomethyltransferase C-terminal" evidence="8">
    <location>
        <begin position="284"/>
        <end position="361"/>
    </location>
</feature>
<dbReference type="InterPro" id="IPR029043">
    <property type="entry name" value="GcvT/YgfZ_C"/>
</dbReference>
<dbReference type="Gene3D" id="3.30.1360.120">
    <property type="entry name" value="Probable tRNA modification gtpase trme, domain 1"/>
    <property type="match status" value="1"/>
</dbReference>
<dbReference type="GO" id="GO:0006546">
    <property type="term" value="P:glycine catabolic process"/>
    <property type="evidence" value="ECO:0007669"/>
    <property type="project" value="InterPro"/>
</dbReference>
<dbReference type="SUPFAM" id="SSF103025">
    <property type="entry name" value="Folate-binding domain"/>
    <property type="match status" value="1"/>
</dbReference>
<dbReference type="PIRSF" id="PIRSF006487">
    <property type="entry name" value="GcvT"/>
    <property type="match status" value="1"/>
</dbReference>
<accession>A0A3B1DXR0</accession>
<dbReference type="EC" id="2.1.2.10" evidence="2"/>
<protein>
    <recommendedName>
        <fullName evidence="2">aminomethyltransferase</fullName>
        <ecNumber evidence="2">2.1.2.10</ecNumber>
    </recommendedName>
    <alternativeName>
        <fullName evidence="5">Glycine cleavage system T protein</fullName>
    </alternativeName>
</protein>
<dbReference type="InterPro" id="IPR027266">
    <property type="entry name" value="TrmE/GcvT-like"/>
</dbReference>